<keyword evidence="3" id="KW-0964">Secreted</keyword>
<evidence type="ECO:0000313" key="5">
    <source>
        <dbReference type="EMBL" id="ESA07061.1"/>
    </source>
</evidence>
<reference evidence="5" key="1">
    <citation type="submission" date="2013-07" db="EMBL/GenBank/DDBJ databases">
        <title>The genome of an arbuscular mycorrhizal fungus provides insights into the evolution of the oldest plant symbiosis.</title>
        <authorList>
            <consortium name="DOE Joint Genome Institute"/>
            <person name="Tisserant E."/>
            <person name="Malbreil M."/>
            <person name="Kuo A."/>
            <person name="Kohler A."/>
            <person name="Symeonidi A."/>
            <person name="Balestrini R."/>
            <person name="Charron P."/>
            <person name="Duensing N."/>
            <person name="Frei-dit-Frey N."/>
            <person name="Gianinazzi-Pearson V."/>
            <person name="Gilbert B."/>
            <person name="Handa Y."/>
            <person name="Hijri M."/>
            <person name="Kaul R."/>
            <person name="Kawaguchi M."/>
            <person name="Krajinski F."/>
            <person name="Lammers P."/>
            <person name="Lapierre D."/>
            <person name="Masclaux F.G."/>
            <person name="Murat C."/>
            <person name="Morin E."/>
            <person name="Ndikumana S."/>
            <person name="Pagni M."/>
            <person name="Petitpierre D."/>
            <person name="Requena N."/>
            <person name="Rosikiewicz P."/>
            <person name="Riley R."/>
            <person name="Saito K."/>
            <person name="San Clemente H."/>
            <person name="Shapiro H."/>
            <person name="van Tuinen D."/>
            <person name="Becard G."/>
            <person name="Bonfante P."/>
            <person name="Paszkowski U."/>
            <person name="Shachar-Hill Y."/>
            <person name="Young J.P."/>
            <person name="Sanders I.R."/>
            <person name="Henrissat B."/>
            <person name="Rensing S.A."/>
            <person name="Grigoriev I.V."/>
            <person name="Corradi N."/>
            <person name="Roux C."/>
            <person name="Martin F."/>
        </authorList>
    </citation>
    <scope>NUCLEOTIDE SEQUENCE</scope>
    <source>
        <strain evidence="5">DAOM 197198</strain>
    </source>
</reference>
<dbReference type="VEuPathDB" id="FungiDB:RhiirFUN_005186"/>
<proteinExistence type="predicted"/>
<protein>
    <recommendedName>
        <fullName evidence="4">Crinkler effector protein N-terminal domain-containing protein</fullName>
    </recommendedName>
</protein>
<comment type="subcellular location">
    <subcellularLocation>
        <location evidence="1">Host cell</location>
    </subcellularLocation>
    <subcellularLocation>
        <location evidence="2">Secreted</location>
    </subcellularLocation>
</comment>
<feature type="domain" description="Crinkler effector protein N-terminal" evidence="4">
    <location>
        <begin position="80"/>
        <end position="153"/>
    </location>
</feature>
<evidence type="ECO:0000256" key="3">
    <source>
        <dbReference type="ARBA" id="ARBA00022525"/>
    </source>
</evidence>
<evidence type="ECO:0000259" key="4">
    <source>
        <dbReference type="Pfam" id="PF20147"/>
    </source>
</evidence>
<dbReference type="GO" id="GO:0043657">
    <property type="term" value="C:host cell"/>
    <property type="evidence" value="ECO:0007669"/>
    <property type="project" value="UniProtKB-SubCell"/>
</dbReference>
<evidence type="ECO:0000256" key="1">
    <source>
        <dbReference type="ARBA" id="ARBA00004340"/>
    </source>
</evidence>
<dbReference type="HOGENOM" id="CLU_1705194_0_0_1"/>
<dbReference type="AlphaFoldDB" id="U9TUM8"/>
<dbReference type="EMBL" id="KI290785">
    <property type="protein sequence ID" value="ESA07061.1"/>
    <property type="molecule type" value="Genomic_DNA"/>
</dbReference>
<gene>
    <name evidence="5" type="ORF">GLOINDRAFT_33352</name>
</gene>
<dbReference type="GO" id="GO:0005576">
    <property type="term" value="C:extracellular region"/>
    <property type="evidence" value="ECO:0007669"/>
    <property type="project" value="UniProtKB-SubCell"/>
</dbReference>
<organism evidence="5">
    <name type="scientific">Rhizophagus irregularis (strain DAOM 181602 / DAOM 197198 / MUCL 43194)</name>
    <name type="common">Arbuscular mycorrhizal fungus</name>
    <name type="synonym">Glomus intraradices</name>
    <dbReference type="NCBI Taxonomy" id="747089"/>
    <lineage>
        <taxon>Eukaryota</taxon>
        <taxon>Fungi</taxon>
        <taxon>Fungi incertae sedis</taxon>
        <taxon>Mucoromycota</taxon>
        <taxon>Glomeromycotina</taxon>
        <taxon>Glomeromycetes</taxon>
        <taxon>Glomerales</taxon>
        <taxon>Glomeraceae</taxon>
        <taxon>Rhizophagus</taxon>
    </lineage>
</organism>
<sequence length="154" mass="17752">MLGTSFHINGSDWDIPGHCQVIPPVQLSSCPVSGVQRSQHKKYLQKFWQEAIEECERNPKKMKQNEDKENVRGDVPAAVHAITIKIRKENTIGELKDLIREKINTSIIAKDIKLWKIKIPDNHDDELANFPLQNSNMLLATRKIGEYWEKMPPK</sequence>
<accession>U9TUM8</accession>
<dbReference type="Pfam" id="PF20147">
    <property type="entry name" value="Crinkler"/>
    <property type="match status" value="1"/>
</dbReference>
<evidence type="ECO:0000256" key="2">
    <source>
        <dbReference type="ARBA" id="ARBA00004613"/>
    </source>
</evidence>
<dbReference type="InterPro" id="IPR045379">
    <property type="entry name" value="Crinkler_N"/>
</dbReference>
<name>U9TUM8_RHIID</name>